<dbReference type="InterPro" id="IPR015943">
    <property type="entry name" value="WD40/YVTN_repeat-like_dom_sf"/>
</dbReference>
<dbReference type="InParanoid" id="A0A165HXA9"/>
<dbReference type="GO" id="GO:0006364">
    <property type="term" value="P:rRNA processing"/>
    <property type="evidence" value="ECO:0007669"/>
    <property type="project" value="UniProtKB-UniRule"/>
</dbReference>
<sequence length="503" mass="53823">MSLPQEILLCALGPSAPGGSGGIFLHDLQTGTQLASFKQTAASQHCTGVVPSSEGQGGVLLAAQPDKALCNVYSFQKDQVQQRIALPEKLSCLAIDPQARFCAGGTSQGRLYFWEVASGILFASFEAHYRAVTCCKFSDDGKALATASEDSGISVWLVSSLLDEENQQSLPAAWWMPTDHTLAVTDLKFGMGAFPACRLFSVSLDMTCKVWDLTTKTLITTFIFPAPLSLLALERTERTLFAASAEGEIFQMNLFRQKPGARAGTLQAIGGGGGGEAVRLAEDGEEKRRIKVDQPLRSLAISLTSALLLAGTSTGTINIYDLSSHQLLRAINTHRGYSINTLLTMLRPADLVGHAQAGFGSREEGVPGRTVAAFQRVRDGRARERHEVPMMLLALDDVGPEPPLPSITEQALQYHPSFLSTLPALASGDPTSLPSLQTRVSDLEAELSRLRSQLGRAKGVNDAMWETVVKTVLTGEGGKVNGDGAVNGEEEGGRRKRQRTVAA</sequence>
<dbReference type="PANTHER" id="PTHR18763">
    <property type="entry name" value="WD-REPEAT PROTEIN 18"/>
    <property type="match status" value="1"/>
</dbReference>
<keyword evidence="5" id="KW-0539">Nucleus</keyword>
<proteinExistence type="inferred from homology"/>
<dbReference type="InterPro" id="IPR045227">
    <property type="entry name" value="WDR18/Ipi3/RID3"/>
</dbReference>
<evidence type="ECO:0000256" key="3">
    <source>
        <dbReference type="ARBA" id="ARBA00022737"/>
    </source>
</evidence>
<comment type="subunit">
    <text evidence="5">Component of the RIX1 complex, composed of IPI1, RIX1/IPI2 and IPI3 in a 1:2:2 stoichiometry. The complex interacts (via RIX1) with MDN1 (via its hexameric AAA ATPase ring) and the pre-60S ribosome particles.</text>
</comment>
<dbReference type="PROSITE" id="PS50294">
    <property type="entry name" value="WD_REPEATS_REGION"/>
    <property type="match status" value="1"/>
</dbReference>
<dbReference type="SMART" id="SM00320">
    <property type="entry name" value="WD40"/>
    <property type="match status" value="4"/>
</dbReference>
<dbReference type="InterPro" id="IPR036322">
    <property type="entry name" value="WD40_repeat_dom_sf"/>
</dbReference>
<dbReference type="GO" id="GO:0006261">
    <property type="term" value="P:DNA-templated DNA replication"/>
    <property type="evidence" value="ECO:0007669"/>
    <property type="project" value="TreeGrafter"/>
</dbReference>
<feature type="region of interest" description="Disordered" evidence="7">
    <location>
        <begin position="476"/>
        <end position="503"/>
    </location>
</feature>
<protein>
    <recommendedName>
        <fullName evidence="5">Pre-rRNA-processing protein IPI3</fullName>
    </recommendedName>
</protein>
<dbReference type="FunCoup" id="A0A165HXA9">
    <property type="interactions" value="308"/>
</dbReference>
<dbReference type="SUPFAM" id="SSF50978">
    <property type="entry name" value="WD40 repeat-like"/>
    <property type="match status" value="1"/>
</dbReference>
<feature type="compositionally biased region" description="Basic residues" evidence="7">
    <location>
        <begin position="494"/>
        <end position="503"/>
    </location>
</feature>
<feature type="repeat" description="WD" evidence="4">
    <location>
        <begin position="125"/>
        <end position="156"/>
    </location>
</feature>
<dbReference type="Gene3D" id="2.130.10.10">
    <property type="entry name" value="YVTN repeat-like/Quinoprotein amine dehydrogenase"/>
    <property type="match status" value="2"/>
</dbReference>
<evidence type="ECO:0000256" key="4">
    <source>
        <dbReference type="PROSITE-ProRule" id="PRU00221"/>
    </source>
</evidence>
<dbReference type="GO" id="GO:0005656">
    <property type="term" value="C:nuclear pre-replicative complex"/>
    <property type="evidence" value="ECO:0007669"/>
    <property type="project" value="TreeGrafter"/>
</dbReference>
<evidence type="ECO:0000256" key="7">
    <source>
        <dbReference type="SAM" id="MobiDB-lite"/>
    </source>
</evidence>
<dbReference type="GO" id="GO:0120330">
    <property type="term" value="C:rixosome complex"/>
    <property type="evidence" value="ECO:0007669"/>
    <property type="project" value="UniProtKB-UniRule"/>
</dbReference>
<comment type="similarity">
    <text evidence="1 5">Belongs to the WD repeat IPI3/WDR18 family.</text>
</comment>
<keyword evidence="6" id="KW-0175">Coiled coil</keyword>
<keyword evidence="3" id="KW-0677">Repeat</keyword>
<dbReference type="AlphaFoldDB" id="A0A165HXA9"/>
<evidence type="ECO:0000313" key="8">
    <source>
        <dbReference type="EMBL" id="KZT59866.1"/>
    </source>
</evidence>
<comment type="function">
    <text evidence="5">Component of the RIX1 complex required for processing of ITS2 sequences from 35S pre-rRNA.</text>
</comment>
<organism evidence="8 9">
    <name type="scientific">Calocera cornea HHB12733</name>
    <dbReference type="NCBI Taxonomy" id="1353952"/>
    <lineage>
        <taxon>Eukaryota</taxon>
        <taxon>Fungi</taxon>
        <taxon>Dikarya</taxon>
        <taxon>Basidiomycota</taxon>
        <taxon>Agaricomycotina</taxon>
        <taxon>Dacrymycetes</taxon>
        <taxon>Dacrymycetales</taxon>
        <taxon>Dacrymycetaceae</taxon>
        <taxon>Calocera</taxon>
    </lineage>
</organism>
<name>A0A165HXA9_9BASI</name>
<evidence type="ECO:0000256" key="5">
    <source>
        <dbReference type="RuleBase" id="RU369067"/>
    </source>
</evidence>
<reference evidence="8 9" key="1">
    <citation type="journal article" date="2016" name="Mol. Biol. Evol.">
        <title>Comparative Genomics of Early-Diverging Mushroom-Forming Fungi Provides Insights into the Origins of Lignocellulose Decay Capabilities.</title>
        <authorList>
            <person name="Nagy L.G."/>
            <person name="Riley R."/>
            <person name="Tritt A."/>
            <person name="Adam C."/>
            <person name="Daum C."/>
            <person name="Floudas D."/>
            <person name="Sun H."/>
            <person name="Yadav J.S."/>
            <person name="Pangilinan J."/>
            <person name="Larsson K.H."/>
            <person name="Matsuura K."/>
            <person name="Barry K."/>
            <person name="Labutti K."/>
            <person name="Kuo R."/>
            <person name="Ohm R.A."/>
            <person name="Bhattacharya S.S."/>
            <person name="Shirouzu T."/>
            <person name="Yoshinaga Y."/>
            <person name="Martin F.M."/>
            <person name="Grigoriev I.V."/>
            <person name="Hibbett D.S."/>
        </authorList>
    </citation>
    <scope>NUCLEOTIDE SEQUENCE [LARGE SCALE GENOMIC DNA]</scope>
    <source>
        <strain evidence="8 9">HHB12733</strain>
    </source>
</reference>
<gene>
    <name evidence="8" type="ORF">CALCODRAFT_430240</name>
</gene>
<evidence type="ECO:0000313" key="9">
    <source>
        <dbReference type="Proteomes" id="UP000076842"/>
    </source>
</evidence>
<comment type="subcellular location">
    <subcellularLocation>
        <location evidence="5">Nucleus</location>
    </subcellularLocation>
</comment>
<accession>A0A165HXA9</accession>
<keyword evidence="2 4" id="KW-0853">WD repeat</keyword>
<evidence type="ECO:0000256" key="1">
    <source>
        <dbReference type="ARBA" id="ARBA00010143"/>
    </source>
</evidence>
<dbReference type="Proteomes" id="UP000076842">
    <property type="component" value="Unassembled WGS sequence"/>
</dbReference>
<keyword evidence="9" id="KW-1185">Reference proteome</keyword>
<keyword evidence="5" id="KW-0698">rRNA processing</keyword>
<dbReference type="Pfam" id="PF00400">
    <property type="entry name" value="WD40"/>
    <property type="match status" value="1"/>
</dbReference>
<dbReference type="EMBL" id="KV423936">
    <property type="protein sequence ID" value="KZT59866.1"/>
    <property type="molecule type" value="Genomic_DNA"/>
</dbReference>
<dbReference type="PANTHER" id="PTHR18763:SF0">
    <property type="entry name" value="WD REPEAT-CONTAINING PROTEIN 18"/>
    <property type="match status" value="1"/>
</dbReference>
<dbReference type="InterPro" id="IPR001680">
    <property type="entry name" value="WD40_rpt"/>
</dbReference>
<evidence type="ECO:0000256" key="6">
    <source>
        <dbReference type="SAM" id="Coils"/>
    </source>
</evidence>
<dbReference type="PROSITE" id="PS50082">
    <property type="entry name" value="WD_REPEATS_2"/>
    <property type="match status" value="1"/>
</dbReference>
<dbReference type="OrthoDB" id="756370at2759"/>
<dbReference type="STRING" id="1353952.A0A165HXA9"/>
<evidence type="ECO:0000256" key="2">
    <source>
        <dbReference type="ARBA" id="ARBA00022574"/>
    </source>
</evidence>
<feature type="coiled-coil region" evidence="6">
    <location>
        <begin position="433"/>
        <end position="460"/>
    </location>
</feature>